<keyword evidence="3" id="KW-1185">Reference proteome</keyword>
<evidence type="ECO:0008006" key="4">
    <source>
        <dbReference type="Google" id="ProtNLM"/>
    </source>
</evidence>
<evidence type="ECO:0000313" key="2">
    <source>
        <dbReference type="EMBL" id="CAG9315919.1"/>
    </source>
</evidence>
<keyword evidence="1" id="KW-0472">Membrane</keyword>
<reference evidence="2" key="1">
    <citation type="submission" date="2021-09" db="EMBL/GenBank/DDBJ databases">
        <authorList>
            <consortium name="AG Swart"/>
            <person name="Singh M."/>
            <person name="Singh A."/>
            <person name="Seah K."/>
            <person name="Emmerich C."/>
        </authorList>
    </citation>
    <scope>NUCLEOTIDE SEQUENCE</scope>
    <source>
        <strain evidence="2">ATCC30299</strain>
    </source>
</reference>
<proteinExistence type="predicted"/>
<evidence type="ECO:0000313" key="3">
    <source>
        <dbReference type="Proteomes" id="UP001162131"/>
    </source>
</evidence>
<keyword evidence="1" id="KW-0812">Transmembrane</keyword>
<protein>
    <recommendedName>
        <fullName evidence="4">ATP synthase F0 subunit 8</fullName>
    </recommendedName>
</protein>
<gene>
    <name evidence="2" type="ORF">BSTOLATCC_MIC14663</name>
</gene>
<name>A0AAU9IK95_9CILI</name>
<organism evidence="2 3">
    <name type="scientific">Blepharisma stoltei</name>
    <dbReference type="NCBI Taxonomy" id="1481888"/>
    <lineage>
        <taxon>Eukaryota</taxon>
        <taxon>Sar</taxon>
        <taxon>Alveolata</taxon>
        <taxon>Ciliophora</taxon>
        <taxon>Postciliodesmatophora</taxon>
        <taxon>Heterotrichea</taxon>
        <taxon>Heterotrichida</taxon>
        <taxon>Blepharismidae</taxon>
        <taxon>Blepharisma</taxon>
    </lineage>
</organism>
<dbReference type="EMBL" id="CAJZBQ010000014">
    <property type="protein sequence ID" value="CAG9315919.1"/>
    <property type="molecule type" value="Genomic_DNA"/>
</dbReference>
<keyword evidence="1" id="KW-1133">Transmembrane helix</keyword>
<sequence length="88" mass="10490">MRKIIILMDLATYYTQHLFIFLIVFYWVMNVFNNWLRYIRKANTTGSMTANLETLHIQCNANFIRKLFIYCILSLFVNNFGKADLLAL</sequence>
<accession>A0AAU9IK95</accession>
<comment type="caution">
    <text evidence="2">The sequence shown here is derived from an EMBL/GenBank/DDBJ whole genome shotgun (WGS) entry which is preliminary data.</text>
</comment>
<dbReference type="Proteomes" id="UP001162131">
    <property type="component" value="Unassembled WGS sequence"/>
</dbReference>
<feature type="transmembrane region" description="Helical" evidence="1">
    <location>
        <begin position="12"/>
        <end position="32"/>
    </location>
</feature>
<dbReference type="AlphaFoldDB" id="A0AAU9IK95"/>
<evidence type="ECO:0000256" key="1">
    <source>
        <dbReference type="SAM" id="Phobius"/>
    </source>
</evidence>